<evidence type="ECO:0000313" key="4">
    <source>
        <dbReference type="Proteomes" id="UP000233551"/>
    </source>
</evidence>
<feature type="region of interest" description="Disordered" evidence="1">
    <location>
        <begin position="313"/>
        <end position="358"/>
    </location>
</feature>
<keyword evidence="4" id="KW-1185">Reference proteome</keyword>
<accession>A0A2I0JZQ3</accession>
<sequence>MDRPAPGLRLEAITPPRQEIMRIWRTLRPVDRAFIQGIIGDVVMFTETPVDWIFLRTAIEIAWLSDWTLLRALTPSTASYQRDACHGFLLLVFGTLLFPYAPNLIDGAIAQVVLQAVGGHSYVEALLAETVRSLDYVREVRRGRMRGSPHLLQVWLLAHVRPFCSSHPFSYIANERSLIERLDIPAEADRLPYRIQWADSTSTAPARFLQIREIHRQRDASTIQSLYFPEHPTDEERALSTTSVYVAQFYSPGLASPQRSQTTPIPQATPTVAPEAESSTQAAMSKSQLASHRYPTRQRLRMAEEDRVDISKEVNPPVPAHSQPPPTHAPPPPTPAATELPPYPSLQPHVGLSYQAPPPINTTFLEPGTPNHVAQCASPMHFLPEVDAEQERRLKRMEETIRALQASETRPHASYGDCSLFSGMRLPSKFKIPEFKTYEGTTDPRHHLRHYRGKMLQYWEYEEFVIHSFQDSLSGSALD</sequence>
<name>A0A2I0JZQ3_PUNGR</name>
<dbReference type="InterPro" id="IPR056647">
    <property type="entry name" value="DUF7745"/>
</dbReference>
<protein>
    <recommendedName>
        <fullName evidence="2">DUF7745 domain-containing protein</fullName>
    </recommendedName>
</protein>
<dbReference type="EMBL" id="PGOL01001007">
    <property type="protein sequence ID" value="PKI61794.1"/>
    <property type="molecule type" value="Genomic_DNA"/>
</dbReference>
<feature type="domain" description="DUF7745" evidence="2">
    <location>
        <begin position="89"/>
        <end position="160"/>
    </location>
</feature>
<dbReference type="Pfam" id="PF24924">
    <property type="entry name" value="DUF7745"/>
    <property type="match status" value="1"/>
</dbReference>
<comment type="caution">
    <text evidence="3">The sequence shown here is derived from an EMBL/GenBank/DDBJ whole genome shotgun (WGS) entry which is preliminary data.</text>
</comment>
<feature type="compositionally biased region" description="Polar residues" evidence="1">
    <location>
        <begin position="277"/>
        <end position="290"/>
    </location>
</feature>
<feature type="region of interest" description="Disordered" evidence="1">
    <location>
        <begin position="255"/>
        <end position="299"/>
    </location>
</feature>
<reference evidence="3 4" key="1">
    <citation type="submission" date="2017-11" db="EMBL/GenBank/DDBJ databases">
        <title>De-novo sequencing of pomegranate (Punica granatum L.) genome.</title>
        <authorList>
            <person name="Akparov Z."/>
            <person name="Amiraslanov A."/>
            <person name="Hajiyeva S."/>
            <person name="Abbasov M."/>
            <person name="Kaur K."/>
            <person name="Hamwieh A."/>
            <person name="Solovyev V."/>
            <person name="Salamov A."/>
            <person name="Braich B."/>
            <person name="Kosarev P."/>
            <person name="Mahmoud A."/>
            <person name="Hajiyev E."/>
            <person name="Babayeva S."/>
            <person name="Izzatullayeva V."/>
            <person name="Mammadov A."/>
            <person name="Mammadov A."/>
            <person name="Sharifova S."/>
            <person name="Ojaghi J."/>
            <person name="Eynullazada K."/>
            <person name="Bayramov B."/>
            <person name="Abdulazimova A."/>
            <person name="Shahmuradov I."/>
        </authorList>
    </citation>
    <scope>NUCLEOTIDE SEQUENCE [LARGE SCALE GENOMIC DNA]</scope>
    <source>
        <strain evidence="4">cv. AG2017</strain>
        <tissue evidence="3">Leaf</tissue>
    </source>
</reference>
<dbReference type="Proteomes" id="UP000233551">
    <property type="component" value="Unassembled WGS sequence"/>
</dbReference>
<feature type="compositionally biased region" description="Pro residues" evidence="1">
    <location>
        <begin position="316"/>
        <end position="345"/>
    </location>
</feature>
<evidence type="ECO:0000259" key="2">
    <source>
        <dbReference type="Pfam" id="PF24924"/>
    </source>
</evidence>
<feature type="compositionally biased region" description="Polar residues" evidence="1">
    <location>
        <begin position="257"/>
        <end position="270"/>
    </location>
</feature>
<organism evidence="3 4">
    <name type="scientific">Punica granatum</name>
    <name type="common">Pomegranate</name>
    <dbReference type="NCBI Taxonomy" id="22663"/>
    <lineage>
        <taxon>Eukaryota</taxon>
        <taxon>Viridiplantae</taxon>
        <taxon>Streptophyta</taxon>
        <taxon>Embryophyta</taxon>
        <taxon>Tracheophyta</taxon>
        <taxon>Spermatophyta</taxon>
        <taxon>Magnoliopsida</taxon>
        <taxon>eudicotyledons</taxon>
        <taxon>Gunneridae</taxon>
        <taxon>Pentapetalae</taxon>
        <taxon>rosids</taxon>
        <taxon>malvids</taxon>
        <taxon>Myrtales</taxon>
        <taxon>Lythraceae</taxon>
        <taxon>Punica</taxon>
    </lineage>
</organism>
<dbReference type="AlphaFoldDB" id="A0A2I0JZQ3"/>
<proteinExistence type="predicted"/>
<evidence type="ECO:0000256" key="1">
    <source>
        <dbReference type="SAM" id="MobiDB-lite"/>
    </source>
</evidence>
<evidence type="ECO:0000313" key="3">
    <source>
        <dbReference type="EMBL" id="PKI61794.1"/>
    </source>
</evidence>
<gene>
    <name evidence="3" type="ORF">CRG98_017844</name>
</gene>